<reference evidence="1 2" key="1">
    <citation type="submission" date="2024-05" db="EMBL/GenBank/DDBJ databases">
        <authorList>
            <person name="Venkateswaran K."/>
        </authorList>
    </citation>
    <scope>NUCLEOTIDE SEQUENCE [LARGE SCALE GENOMIC DNA]</scope>
    <source>
        <strain evidence="1 2">179-C4-2-HS</strain>
    </source>
</reference>
<keyword evidence="2" id="KW-1185">Reference proteome</keyword>
<dbReference type="Proteomes" id="UP001241748">
    <property type="component" value="Unassembled WGS sequence"/>
</dbReference>
<evidence type="ECO:0000313" key="1">
    <source>
        <dbReference type="EMBL" id="MFB3170025.1"/>
    </source>
</evidence>
<gene>
    <name evidence="1" type="ORF">P5G62_023240</name>
</gene>
<dbReference type="EMBL" id="JAROBZ020000002">
    <property type="protein sequence ID" value="MFB3170025.1"/>
    <property type="molecule type" value="Genomic_DNA"/>
</dbReference>
<dbReference type="RefSeq" id="WP_306074581.1">
    <property type="nucleotide sequence ID" value="NZ_JAROBZ020000002.1"/>
</dbReference>
<evidence type="ECO:0000313" key="2">
    <source>
        <dbReference type="Proteomes" id="UP001241748"/>
    </source>
</evidence>
<organism evidence="1 2">
    <name type="scientific">Neobacillus driksii</name>
    <dbReference type="NCBI Taxonomy" id="3035913"/>
    <lineage>
        <taxon>Bacteria</taxon>
        <taxon>Bacillati</taxon>
        <taxon>Bacillota</taxon>
        <taxon>Bacilli</taxon>
        <taxon>Bacillales</taxon>
        <taxon>Bacillaceae</taxon>
        <taxon>Neobacillus</taxon>
    </lineage>
</organism>
<proteinExistence type="predicted"/>
<sequence>MLFVQDPLCFKASISISLEALPHYGNSLLKEFVESIPSSVGRLRLEASPEVEERLKSCLNEFKQTKTYHWLREDFKNTLYDIEIQLNKKMVS</sequence>
<protein>
    <submittedName>
        <fullName evidence="1">Uncharacterized protein</fullName>
    </submittedName>
</protein>
<accession>A0ABV4YYU7</accession>
<comment type="caution">
    <text evidence="1">The sequence shown here is derived from an EMBL/GenBank/DDBJ whole genome shotgun (WGS) entry which is preliminary data.</text>
</comment>
<name>A0ABV4YYU7_9BACI</name>